<sequence length="142" mass="15680">MWLILIIIVAIAVITLIARTSESNKKTINFNNAQVYNYEIVGEQSYQNNLYRIAGKKEEDSKFVEVMAMAISEPSNPFDKNAVKIEINGLLVGYINKNDARLVAGKKIKKAIPAVVVGGWLDDDSEGSYGVKLAIGSIKEFL</sequence>
<evidence type="ECO:0000313" key="2">
    <source>
        <dbReference type="Proteomes" id="UP000182827"/>
    </source>
</evidence>
<accession>A0A1I6UD20</accession>
<dbReference type="AlphaFoldDB" id="A0A1I6UD20"/>
<gene>
    <name evidence="1" type="ORF">SAMN05444586_101592</name>
</gene>
<name>A0A1I6UD20_9GAMM</name>
<keyword evidence="2" id="KW-1185">Reference proteome</keyword>
<dbReference type="Proteomes" id="UP000182827">
    <property type="component" value="Unassembled WGS sequence"/>
</dbReference>
<dbReference type="EMBL" id="FOZU01000015">
    <property type="protein sequence ID" value="SFS99301.1"/>
    <property type="molecule type" value="Genomic_DNA"/>
</dbReference>
<dbReference type="Gene3D" id="3.30.70.2330">
    <property type="match status" value="1"/>
</dbReference>
<protein>
    <recommendedName>
        <fullName evidence="3">HIRAN domain-containing protein</fullName>
    </recommendedName>
</protein>
<reference evidence="2" key="1">
    <citation type="submission" date="2016-10" db="EMBL/GenBank/DDBJ databases">
        <authorList>
            <person name="Varghese N."/>
            <person name="Submissions S."/>
        </authorList>
    </citation>
    <scope>NUCLEOTIDE SEQUENCE [LARGE SCALE GENOMIC DNA]</scope>
    <source>
        <strain evidence="2">ANC 5076</strain>
    </source>
</reference>
<organism evidence="1 2">
    <name type="scientific">Acinetobacter bohemicus</name>
    <dbReference type="NCBI Taxonomy" id="1435036"/>
    <lineage>
        <taxon>Bacteria</taxon>
        <taxon>Pseudomonadati</taxon>
        <taxon>Pseudomonadota</taxon>
        <taxon>Gammaproteobacteria</taxon>
        <taxon>Moraxellales</taxon>
        <taxon>Moraxellaceae</taxon>
        <taxon>Acinetobacter</taxon>
    </lineage>
</organism>
<proteinExistence type="predicted"/>
<evidence type="ECO:0000313" key="1">
    <source>
        <dbReference type="EMBL" id="SFS99301.1"/>
    </source>
</evidence>
<evidence type="ECO:0008006" key="3">
    <source>
        <dbReference type="Google" id="ProtNLM"/>
    </source>
</evidence>